<reference evidence="2 3" key="1">
    <citation type="journal article" date="2012" name="PLoS Pathog.">
        <title>The genome of the obligate intracellular parasite Trachipleistophora hominis: new insights into microsporidian genome dynamics and reductive evolution.</title>
        <authorList>
            <person name="Heinz E."/>
            <person name="Williams T.A."/>
            <person name="Nakjang S."/>
            <person name="Noel C.J."/>
            <person name="Swan D.C."/>
            <person name="Goldberg A.V."/>
            <person name="Harris S.R."/>
            <person name="Weinmaier T."/>
            <person name="Markert S."/>
            <person name="Becher D."/>
            <person name="Bernhardt J."/>
            <person name="Dagan T."/>
            <person name="Hacker C."/>
            <person name="Lucocq J.M."/>
            <person name="Schweder T."/>
            <person name="Rattei T."/>
            <person name="Hall N."/>
            <person name="Hirt R.P."/>
            <person name="Embley T.M."/>
        </authorList>
    </citation>
    <scope>NUCLEOTIDE SEQUENCE [LARGE SCALE GENOMIC DNA]</scope>
</reference>
<keyword evidence="1" id="KW-1133">Transmembrane helix</keyword>
<dbReference type="Proteomes" id="UP000011185">
    <property type="component" value="Unassembled WGS sequence"/>
</dbReference>
<keyword evidence="1" id="KW-0472">Membrane</keyword>
<keyword evidence="1" id="KW-0812">Transmembrane</keyword>
<evidence type="ECO:0000256" key="1">
    <source>
        <dbReference type="SAM" id="Phobius"/>
    </source>
</evidence>
<dbReference type="EMBL" id="JH994041">
    <property type="protein sequence ID" value="ELQ74434.1"/>
    <property type="molecule type" value="Genomic_DNA"/>
</dbReference>
<organism evidence="2 3">
    <name type="scientific">Trachipleistophora hominis</name>
    <name type="common">Microsporidian parasite</name>
    <dbReference type="NCBI Taxonomy" id="72359"/>
    <lineage>
        <taxon>Eukaryota</taxon>
        <taxon>Fungi</taxon>
        <taxon>Fungi incertae sedis</taxon>
        <taxon>Microsporidia</taxon>
        <taxon>Pleistophoridae</taxon>
        <taxon>Trachipleistophora</taxon>
    </lineage>
</organism>
<dbReference type="HOGENOM" id="CLU_2962545_0_0_1"/>
<sequence>MSSINISDIEENLGLKIIFILALTSTFLGIYITTYDIFVKQKTSDNRVLEIITFSVDDF</sequence>
<dbReference type="AlphaFoldDB" id="L7JSM7"/>
<proteinExistence type="predicted"/>
<gene>
    <name evidence="2" type="ORF">THOM_2668</name>
</gene>
<dbReference type="InParanoid" id="L7JSM7"/>
<protein>
    <submittedName>
        <fullName evidence="2">Uncharacterized protein</fullName>
    </submittedName>
</protein>
<dbReference type="VEuPathDB" id="MicrosporidiaDB:THOM_2668"/>
<accession>L7JSM7</accession>
<evidence type="ECO:0000313" key="2">
    <source>
        <dbReference type="EMBL" id="ELQ74434.1"/>
    </source>
</evidence>
<name>L7JSM7_TRAHO</name>
<keyword evidence="3" id="KW-1185">Reference proteome</keyword>
<feature type="transmembrane region" description="Helical" evidence="1">
    <location>
        <begin position="17"/>
        <end position="38"/>
    </location>
</feature>
<evidence type="ECO:0000313" key="3">
    <source>
        <dbReference type="Proteomes" id="UP000011185"/>
    </source>
</evidence>